<proteinExistence type="predicted"/>
<gene>
    <name evidence="3" type="ORF">AUEXF2481DRAFT_341772</name>
</gene>
<feature type="chain" id="PRO_5001702921" description="Secreted protein" evidence="2">
    <location>
        <begin position="19"/>
        <end position="119"/>
    </location>
</feature>
<dbReference type="HOGENOM" id="CLU_2061061_0_0_1"/>
<keyword evidence="4" id="KW-1185">Reference proteome</keyword>
<protein>
    <recommendedName>
        <fullName evidence="5">Secreted protein</fullName>
    </recommendedName>
</protein>
<keyword evidence="2" id="KW-0732">Signal</keyword>
<name>A0A074Y6I0_AURSE</name>
<evidence type="ECO:0000313" key="3">
    <source>
        <dbReference type="EMBL" id="KEQ93383.1"/>
    </source>
</evidence>
<dbReference type="InParanoid" id="A0A074Y6I0"/>
<feature type="region of interest" description="Disordered" evidence="1">
    <location>
        <begin position="89"/>
        <end position="119"/>
    </location>
</feature>
<dbReference type="Proteomes" id="UP000030641">
    <property type="component" value="Unassembled WGS sequence"/>
</dbReference>
<accession>A0A074Y6I0</accession>
<evidence type="ECO:0000256" key="1">
    <source>
        <dbReference type="SAM" id="MobiDB-lite"/>
    </source>
</evidence>
<dbReference type="RefSeq" id="XP_013341921.1">
    <property type="nucleotide sequence ID" value="XM_013486467.1"/>
</dbReference>
<feature type="compositionally biased region" description="Polar residues" evidence="1">
    <location>
        <begin position="89"/>
        <end position="100"/>
    </location>
</feature>
<evidence type="ECO:0000313" key="4">
    <source>
        <dbReference type="Proteomes" id="UP000030641"/>
    </source>
</evidence>
<organism evidence="3 4">
    <name type="scientific">Aureobasidium subglaciale (strain EXF-2481)</name>
    <name type="common">Aureobasidium pullulans var. subglaciale</name>
    <dbReference type="NCBI Taxonomy" id="1043005"/>
    <lineage>
        <taxon>Eukaryota</taxon>
        <taxon>Fungi</taxon>
        <taxon>Dikarya</taxon>
        <taxon>Ascomycota</taxon>
        <taxon>Pezizomycotina</taxon>
        <taxon>Dothideomycetes</taxon>
        <taxon>Dothideomycetidae</taxon>
        <taxon>Dothideales</taxon>
        <taxon>Saccotheciaceae</taxon>
        <taxon>Aureobasidium</taxon>
    </lineage>
</organism>
<feature type="signal peptide" evidence="2">
    <location>
        <begin position="1"/>
        <end position="18"/>
    </location>
</feature>
<dbReference type="GeneID" id="25365014"/>
<dbReference type="AlphaFoldDB" id="A0A074Y6I0"/>
<reference evidence="3 4" key="1">
    <citation type="journal article" date="2014" name="BMC Genomics">
        <title>Genome sequencing of four Aureobasidium pullulans varieties: biotechnological potential, stress tolerance, and description of new species.</title>
        <authorList>
            <person name="Gostin Ar C."/>
            <person name="Ohm R.A."/>
            <person name="Kogej T."/>
            <person name="Sonjak S."/>
            <person name="Turk M."/>
            <person name="Zajc J."/>
            <person name="Zalar P."/>
            <person name="Grube M."/>
            <person name="Sun H."/>
            <person name="Han J."/>
            <person name="Sharma A."/>
            <person name="Chiniquy J."/>
            <person name="Ngan C.Y."/>
            <person name="Lipzen A."/>
            <person name="Barry K."/>
            <person name="Grigoriev I.V."/>
            <person name="Gunde-Cimerman N."/>
        </authorList>
    </citation>
    <scope>NUCLEOTIDE SEQUENCE [LARGE SCALE GENOMIC DNA]</scope>
    <source>
        <strain evidence="3 4">EXF-2481</strain>
    </source>
</reference>
<dbReference type="EMBL" id="KL584766">
    <property type="protein sequence ID" value="KEQ93383.1"/>
    <property type="molecule type" value="Genomic_DNA"/>
</dbReference>
<evidence type="ECO:0000256" key="2">
    <source>
        <dbReference type="SAM" id="SignalP"/>
    </source>
</evidence>
<evidence type="ECO:0008006" key="5">
    <source>
        <dbReference type="Google" id="ProtNLM"/>
    </source>
</evidence>
<sequence>MLCSILILILALVVLVKIDPESYESWRLFIIHLEPTCLFSTSILREARSMCCHKTVKFSSWCLAIEGDVGSQDRSVDEKIRKIRNTHPFSSSAPWNTPNLMPTDKHAYRTNTPRVYRKA</sequence>